<feature type="domain" description="At2g29880-like C-terminal" evidence="2">
    <location>
        <begin position="46"/>
        <end position="91"/>
    </location>
</feature>
<sequence>MRMENTKSLIVERGEENLLHHHRTCTGRSPTESRTMQNSSLRFEAIVDALQEIPGMNDVVFRDACGALEDVEKAEAFVAMDVDERKIWLFRKLGV</sequence>
<keyword evidence="4" id="KW-1185">Reference proteome</keyword>
<dbReference type="InterPro" id="IPR056253">
    <property type="entry name" value="At2g29880-like_C"/>
</dbReference>
<comment type="caution">
    <text evidence="3">The sequence shown here is derived from an EMBL/GenBank/DDBJ whole genome shotgun (WGS) entry which is preliminary data.</text>
</comment>
<dbReference type="EMBL" id="CAMGYJ010000003">
    <property type="protein sequence ID" value="CAI0391908.1"/>
    <property type="molecule type" value="Genomic_DNA"/>
</dbReference>
<dbReference type="Proteomes" id="UP001154282">
    <property type="component" value="Unassembled WGS sequence"/>
</dbReference>
<accession>A0AAV0I3U1</accession>
<gene>
    <name evidence="3" type="ORF">LITE_LOCUS7316</name>
</gene>
<evidence type="ECO:0000259" key="2">
    <source>
        <dbReference type="Pfam" id="PF24769"/>
    </source>
</evidence>
<reference evidence="3" key="1">
    <citation type="submission" date="2022-08" db="EMBL/GenBank/DDBJ databases">
        <authorList>
            <person name="Gutierrez-Valencia J."/>
        </authorList>
    </citation>
    <scope>NUCLEOTIDE SEQUENCE</scope>
</reference>
<evidence type="ECO:0000313" key="4">
    <source>
        <dbReference type="Proteomes" id="UP001154282"/>
    </source>
</evidence>
<feature type="region of interest" description="Disordered" evidence="1">
    <location>
        <begin position="13"/>
        <end position="37"/>
    </location>
</feature>
<dbReference type="AlphaFoldDB" id="A0AAV0I3U1"/>
<feature type="compositionally biased region" description="Polar residues" evidence="1">
    <location>
        <begin position="26"/>
        <end position="37"/>
    </location>
</feature>
<evidence type="ECO:0000313" key="3">
    <source>
        <dbReference type="EMBL" id="CAI0391908.1"/>
    </source>
</evidence>
<dbReference type="Pfam" id="PF24769">
    <property type="entry name" value="At2g29880_C"/>
    <property type="match status" value="1"/>
</dbReference>
<name>A0AAV0I3U1_9ROSI</name>
<proteinExistence type="predicted"/>
<evidence type="ECO:0000256" key="1">
    <source>
        <dbReference type="SAM" id="MobiDB-lite"/>
    </source>
</evidence>
<protein>
    <recommendedName>
        <fullName evidence="2">At2g29880-like C-terminal domain-containing protein</fullName>
    </recommendedName>
</protein>
<organism evidence="3 4">
    <name type="scientific">Linum tenue</name>
    <dbReference type="NCBI Taxonomy" id="586396"/>
    <lineage>
        <taxon>Eukaryota</taxon>
        <taxon>Viridiplantae</taxon>
        <taxon>Streptophyta</taxon>
        <taxon>Embryophyta</taxon>
        <taxon>Tracheophyta</taxon>
        <taxon>Spermatophyta</taxon>
        <taxon>Magnoliopsida</taxon>
        <taxon>eudicotyledons</taxon>
        <taxon>Gunneridae</taxon>
        <taxon>Pentapetalae</taxon>
        <taxon>rosids</taxon>
        <taxon>fabids</taxon>
        <taxon>Malpighiales</taxon>
        <taxon>Linaceae</taxon>
        <taxon>Linum</taxon>
    </lineage>
</organism>